<dbReference type="GO" id="GO:0015035">
    <property type="term" value="F:protein-disulfide reductase activity"/>
    <property type="evidence" value="ECO:0007669"/>
    <property type="project" value="TreeGrafter"/>
</dbReference>
<evidence type="ECO:0000256" key="2">
    <source>
        <dbReference type="ARBA" id="ARBA00023284"/>
    </source>
</evidence>
<dbReference type="SUPFAM" id="SSF52833">
    <property type="entry name" value="Thioredoxin-like"/>
    <property type="match status" value="1"/>
</dbReference>
<organism evidence="4 5">
    <name type="scientific">Gordonibacter massiliensis</name>
    <name type="common">ex Traore et al. 2017</name>
    <dbReference type="NCBI Taxonomy" id="1841863"/>
    <lineage>
        <taxon>Bacteria</taxon>
        <taxon>Bacillati</taxon>
        <taxon>Actinomycetota</taxon>
        <taxon>Coriobacteriia</taxon>
        <taxon>Eggerthellales</taxon>
        <taxon>Eggerthellaceae</taxon>
        <taxon>Gordonibacter</taxon>
    </lineage>
</organism>
<evidence type="ECO:0000256" key="1">
    <source>
        <dbReference type="ARBA" id="ARBA00008987"/>
    </source>
</evidence>
<evidence type="ECO:0000313" key="5">
    <source>
        <dbReference type="Proteomes" id="UP000587396"/>
    </source>
</evidence>
<feature type="domain" description="Thioredoxin" evidence="3">
    <location>
        <begin position="1"/>
        <end position="105"/>
    </location>
</feature>
<dbReference type="InterPro" id="IPR013766">
    <property type="entry name" value="Thioredoxin_domain"/>
</dbReference>
<accession>A0A842JFI5</accession>
<dbReference type="GO" id="GO:0005737">
    <property type="term" value="C:cytoplasm"/>
    <property type="evidence" value="ECO:0007669"/>
    <property type="project" value="TreeGrafter"/>
</dbReference>
<dbReference type="PANTHER" id="PTHR45663:SF11">
    <property type="entry name" value="GEO12009P1"/>
    <property type="match status" value="1"/>
</dbReference>
<keyword evidence="5" id="KW-1185">Reference proteome</keyword>
<sequence>MSKFESLNTAAFEEIVENDGEKCLVMFSRKSCTVCQSVHAKLEALKDDYPSVPFYEVDVEEQPRLMAKQHLKGVPQTLFFADGEARSRITGDASEDDFADRIEEL</sequence>
<protein>
    <submittedName>
        <fullName evidence="4">Thioredoxin family protein</fullName>
    </submittedName>
</protein>
<dbReference type="PANTHER" id="PTHR45663">
    <property type="entry name" value="GEO12009P1"/>
    <property type="match status" value="1"/>
</dbReference>
<dbReference type="Gene3D" id="3.40.30.10">
    <property type="entry name" value="Glutaredoxin"/>
    <property type="match status" value="1"/>
</dbReference>
<reference evidence="4 5" key="1">
    <citation type="submission" date="2020-08" db="EMBL/GenBank/DDBJ databases">
        <authorList>
            <person name="Liu C."/>
            <person name="Sun Q."/>
        </authorList>
    </citation>
    <scope>NUCLEOTIDE SEQUENCE [LARGE SCALE GENOMIC DNA]</scope>
    <source>
        <strain evidence="4 5">N22</strain>
    </source>
</reference>
<dbReference type="AlphaFoldDB" id="A0A842JFI5"/>
<dbReference type="InterPro" id="IPR036249">
    <property type="entry name" value="Thioredoxin-like_sf"/>
</dbReference>
<proteinExistence type="inferred from homology"/>
<comment type="similarity">
    <text evidence="1">Belongs to the thioredoxin family.</text>
</comment>
<dbReference type="Pfam" id="PF00085">
    <property type="entry name" value="Thioredoxin"/>
    <property type="match status" value="1"/>
</dbReference>
<comment type="caution">
    <text evidence="4">The sequence shown here is derived from an EMBL/GenBank/DDBJ whole genome shotgun (WGS) entry which is preliminary data.</text>
</comment>
<gene>
    <name evidence="4" type="ORF">H7313_12770</name>
</gene>
<dbReference type="CDD" id="cd02947">
    <property type="entry name" value="TRX_family"/>
    <property type="match status" value="1"/>
</dbReference>
<keyword evidence="2" id="KW-0676">Redox-active center</keyword>
<name>A0A842JFI5_9ACTN</name>
<dbReference type="PROSITE" id="PS51352">
    <property type="entry name" value="THIOREDOXIN_2"/>
    <property type="match status" value="1"/>
</dbReference>
<evidence type="ECO:0000259" key="3">
    <source>
        <dbReference type="PROSITE" id="PS51352"/>
    </source>
</evidence>
<dbReference type="EMBL" id="JACMSE010000010">
    <property type="protein sequence ID" value="MBC2890204.1"/>
    <property type="molecule type" value="Genomic_DNA"/>
</dbReference>
<dbReference type="RefSeq" id="WP_185905931.1">
    <property type="nucleotide sequence ID" value="NZ_JAASIO010000006.1"/>
</dbReference>
<dbReference type="Proteomes" id="UP000587396">
    <property type="component" value="Unassembled WGS sequence"/>
</dbReference>
<evidence type="ECO:0000313" key="4">
    <source>
        <dbReference type="EMBL" id="MBC2890204.1"/>
    </source>
</evidence>